<comment type="caution">
    <text evidence="2">The sequence shown here is derived from an EMBL/GenBank/DDBJ whole genome shotgun (WGS) entry which is preliminary data.</text>
</comment>
<evidence type="ECO:0000313" key="2">
    <source>
        <dbReference type="EMBL" id="MDQ2068215.1"/>
    </source>
</evidence>
<organism evidence="2 3">
    <name type="scientific">Pseudogemmobacter lacusdianii</name>
    <dbReference type="NCBI Taxonomy" id="3069608"/>
    <lineage>
        <taxon>Bacteria</taxon>
        <taxon>Pseudomonadati</taxon>
        <taxon>Pseudomonadota</taxon>
        <taxon>Alphaproteobacteria</taxon>
        <taxon>Rhodobacterales</taxon>
        <taxon>Paracoccaceae</taxon>
        <taxon>Pseudogemmobacter</taxon>
    </lineage>
</organism>
<name>A0ABU0W426_9RHOB</name>
<feature type="compositionally biased region" description="Basic and acidic residues" evidence="1">
    <location>
        <begin position="55"/>
        <end position="65"/>
    </location>
</feature>
<evidence type="ECO:0000313" key="3">
    <source>
        <dbReference type="Proteomes" id="UP001239680"/>
    </source>
</evidence>
<sequence length="128" mass="14751">MKLSLNQAARICGRAKSTLLDAIKSGRLSAIKTTTGRYEIDPSELHRVFPFSAPEHPEPAFDRTPEPIPTTQENHSKTRELELEVQLLREMLEKAETNADHWRKMAERQQALLEDKRPKGFFKWLIGQ</sequence>
<proteinExistence type="predicted"/>
<accession>A0ABU0W426</accession>
<gene>
    <name evidence="2" type="ORF">Q9295_17760</name>
</gene>
<reference evidence="2 3" key="1">
    <citation type="submission" date="2023-08" db="EMBL/GenBank/DDBJ databases">
        <title>Characterization of two Paracoccaceae strains isolated from Phycosphere and proposal of Xinfangfangia lacusdiani sp. nov.</title>
        <authorList>
            <person name="Deng Y."/>
            <person name="Zhang Y.Q."/>
        </authorList>
    </citation>
    <scope>NUCLEOTIDE SEQUENCE [LARGE SCALE GENOMIC DNA]</scope>
    <source>
        <strain evidence="2 3">CPCC 101601</strain>
    </source>
</reference>
<dbReference type="EMBL" id="JAVDBT010000032">
    <property type="protein sequence ID" value="MDQ2068215.1"/>
    <property type="molecule type" value="Genomic_DNA"/>
</dbReference>
<evidence type="ECO:0008006" key="4">
    <source>
        <dbReference type="Google" id="ProtNLM"/>
    </source>
</evidence>
<protein>
    <recommendedName>
        <fullName evidence="4">DNA-binding protein</fullName>
    </recommendedName>
</protein>
<dbReference type="RefSeq" id="WP_306681926.1">
    <property type="nucleotide sequence ID" value="NZ_JAVDBT010000032.1"/>
</dbReference>
<keyword evidence="3" id="KW-1185">Reference proteome</keyword>
<evidence type="ECO:0000256" key="1">
    <source>
        <dbReference type="SAM" id="MobiDB-lite"/>
    </source>
</evidence>
<feature type="region of interest" description="Disordered" evidence="1">
    <location>
        <begin position="50"/>
        <end position="79"/>
    </location>
</feature>
<dbReference type="Proteomes" id="UP001239680">
    <property type="component" value="Unassembled WGS sequence"/>
</dbReference>